<feature type="compositionally biased region" description="Basic and acidic residues" evidence="1">
    <location>
        <begin position="1"/>
        <end position="11"/>
    </location>
</feature>
<feature type="region of interest" description="Disordered" evidence="1">
    <location>
        <begin position="1"/>
        <end position="99"/>
    </location>
</feature>
<keyword evidence="3" id="KW-1185">Reference proteome</keyword>
<gene>
    <name evidence="2" type="ORF">Taro_000206</name>
</gene>
<sequence length="594" mass="66428">MAECHVDRDVHQIPLPCLDGPGELHEGADVEALVPRHAVGPGDRLGGPAEGRGTGRRSAARQQEERHRATRSGDEENGEEEEQGDAALPATRPMATAIINEEASGDVLSMRLQIQQLKAQPSRGGKRKLAEGSDSERHSKAPKGIVIRERPAAPTFSSRSLEEDSSSQQEPQALHDEIPKYQKMGSSSDHDLERKVMSSPSRTSSGSLEETDDVNFDQLLVAESEEAVRTEIAAEREHVEEDDVRGSGEQLLRVSVAGSKVQNLTRFHIYDLDHIVKFMKLDWGQQEVKDVDIAQNQEDVAEEVHQDQIYVAQEDVLPEQFIFSPPSIPVVDSFVGSKIPHNSSPQIPQSHFAPSMQNLPSSSTASDSIPPALLTFLEKQFASVHNSLDSLNTKLAEPASQFDTRLEFIENYLQTNINGQEQSYIFTKVRSDQLVQTIGYVFDKAAFTQAKIFDKIENIAQELQQNADSFNAIPGLATSLRLILHRMNFLRVNNEDISKDLQLMRDEFNKVWRMHDINEYDDSNQATSSAVAPTMPHGVDNVPVVIEAQIEKLTDFLNVKFNAVQIYLNENYEDLNFYLSRIEDRLFPRHPPPP</sequence>
<evidence type="ECO:0000313" key="3">
    <source>
        <dbReference type="Proteomes" id="UP000652761"/>
    </source>
</evidence>
<name>A0A843TCB2_COLES</name>
<feature type="compositionally biased region" description="Acidic residues" evidence="1">
    <location>
        <begin position="75"/>
        <end position="84"/>
    </location>
</feature>
<comment type="caution">
    <text evidence="2">The sequence shown here is derived from an EMBL/GenBank/DDBJ whole genome shotgun (WGS) entry which is preliminary data.</text>
</comment>
<organism evidence="2 3">
    <name type="scientific">Colocasia esculenta</name>
    <name type="common">Wild taro</name>
    <name type="synonym">Arum esculentum</name>
    <dbReference type="NCBI Taxonomy" id="4460"/>
    <lineage>
        <taxon>Eukaryota</taxon>
        <taxon>Viridiplantae</taxon>
        <taxon>Streptophyta</taxon>
        <taxon>Embryophyta</taxon>
        <taxon>Tracheophyta</taxon>
        <taxon>Spermatophyta</taxon>
        <taxon>Magnoliopsida</taxon>
        <taxon>Liliopsida</taxon>
        <taxon>Araceae</taxon>
        <taxon>Aroideae</taxon>
        <taxon>Colocasieae</taxon>
        <taxon>Colocasia</taxon>
    </lineage>
</organism>
<protein>
    <submittedName>
        <fullName evidence="2">Uncharacterized protein</fullName>
    </submittedName>
</protein>
<dbReference type="AlphaFoldDB" id="A0A843TCB2"/>
<reference evidence="2" key="1">
    <citation type="submission" date="2017-07" db="EMBL/GenBank/DDBJ databases">
        <title>Taro Niue Genome Assembly and Annotation.</title>
        <authorList>
            <person name="Atibalentja N."/>
            <person name="Keating K."/>
            <person name="Fields C.J."/>
        </authorList>
    </citation>
    <scope>NUCLEOTIDE SEQUENCE</scope>
    <source>
        <strain evidence="2">Niue_2</strain>
        <tissue evidence="2">Leaf</tissue>
    </source>
</reference>
<dbReference type="OrthoDB" id="1750780at2759"/>
<proteinExistence type="predicted"/>
<feature type="region of interest" description="Disordered" evidence="1">
    <location>
        <begin position="112"/>
        <end position="212"/>
    </location>
</feature>
<feature type="compositionally biased region" description="Basic and acidic residues" evidence="1">
    <location>
        <begin position="62"/>
        <end position="74"/>
    </location>
</feature>
<evidence type="ECO:0000256" key="1">
    <source>
        <dbReference type="SAM" id="MobiDB-lite"/>
    </source>
</evidence>
<feature type="compositionally biased region" description="Polar residues" evidence="1">
    <location>
        <begin position="198"/>
        <end position="208"/>
    </location>
</feature>
<accession>A0A843TCB2</accession>
<feature type="compositionally biased region" description="Gly residues" evidence="1">
    <location>
        <begin position="43"/>
        <end position="52"/>
    </location>
</feature>
<dbReference type="Proteomes" id="UP000652761">
    <property type="component" value="Unassembled WGS sequence"/>
</dbReference>
<dbReference type="EMBL" id="NMUH01000004">
    <property type="protein sequence ID" value="MQL67926.1"/>
    <property type="molecule type" value="Genomic_DNA"/>
</dbReference>
<evidence type="ECO:0000313" key="2">
    <source>
        <dbReference type="EMBL" id="MQL67926.1"/>
    </source>
</evidence>
<feature type="compositionally biased region" description="Basic and acidic residues" evidence="1">
    <location>
        <begin position="128"/>
        <end position="139"/>
    </location>
</feature>